<organism evidence="1 2">
    <name type="scientific">Tsuneonella aeria</name>
    <dbReference type="NCBI Taxonomy" id="1837929"/>
    <lineage>
        <taxon>Bacteria</taxon>
        <taxon>Pseudomonadati</taxon>
        <taxon>Pseudomonadota</taxon>
        <taxon>Alphaproteobacteria</taxon>
        <taxon>Sphingomonadales</taxon>
        <taxon>Erythrobacteraceae</taxon>
        <taxon>Tsuneonella</taxon>
    </lineage>
</organism>
<dbReference type="Proteomes" id="UP000439522">
    <property type="component" value="Unassembled WGS sequence"/>
</dbReference>
<evidence type="ECO:0000313" key="1">
    <source>
        <dbReference type="EMBL" id="MXO75320.1"/>
    </source>
</evidence>
<dbReference type="AlphaFoldDB" id="A0A6I4TH28"/>
<sequence>MRLLKSDLYRNIALGFVVGTGLAMFQIAPELGADAVPAARAAPMDAPTR</sequence>
<dbReference type="EMBL" id="WTZA01000001">
    <property type="protein sequence ID" value="MXO75320.1"/>
    <property type="molecule type" value="Genomic_DNA"/>
</dbReference>
<comment type="caution">
    <text evidence="1">The sequence shown here is derived from an EMBL/GenBank/DDBJ whole genome shotgun (WGS) entry which is preliminary data.</text>
</comment>
<keyword evidence="2" id="KW-1185">Reference proteome</keyword>
<evidence type="ECO:0000313" key="2">
    <source>
        <dbReference type="Proteomes" id="UP000439522"/>
    </source>
</evidence>
<name>A0A6I4TH28_9SPHN</name>
<reference evidence="1 2" key="1">
    <citation type="submission" date="2019-12" db="EMBL/GenBank/DDBJ databases">
        <title>Genomic-based taxomic classification of the family Erythrobacteraceae.</title>
        <authorList>
            <person name="Xu L."/>
        </authorList>
    </citation>
    <scope>NUCLEOTIDE SEQUENCE [LARGE SCALE GENOMIC DNA]</scope>
    <source>
        <strain evidence="1 2">100921-2</strain>
    </source>
</reference>
<gene>
    <name evidence="1" type="ORF">GRI40_08855</name>
</gene>
<dbReference type="OrthoDB" id="7392093at2"/>
<dbReference type="RefSeq" id="WP_160610970.1">
    <property type="nucleotide sequence ID" value="NZ_WTZA01000001.1"/>
</dbReference>
<accession>A0A6I4TH28</accession>
<proteinExistence type="predicted"/>
<protein>
    <submittedName>
        <fullName evidence="1">Uncharacterized protein</fullName>
    </submittedName>
</protein>